<feature type="region of interest" description="Disordered" evidence="1">
    <location>
        <begin position="1"/>
        <end position="52"/>
    </location>
</feature>
<organism evidence="2 3">
    <name type="scientific">Dipteronia dyeriana</name>
    <dbReference type="NCBI Taxonomy" id="168575"/>
    <lineage>
        <taxon>Eukaryota</taxon>
        <taxon>Viridiplantae</taxon>
        <taxon>Streptophyta</taxon>
        <taxon>Embryophyta</taxon>
        <taxon>Tracheophyta</taxon>
        <taxon>Spermatophyta</taxon>
        <taxon>Magnoliopsida</taxon>
        <taxon>eudicotyledons</taxon>
        <taxon>Gunneridae</taxon>
        <taxon>Pentapetalae</taxon>
        <taxon>rosids</taxon>
        <taxon>malvids</taxon>
        <taxon>Sapindales</taxon>
        <taxon>Sapindaceae</taxon>
        <taxon>Hippocastanoideae</taxon>
        <taxon>Acereae</taxon>
        <taxon>Dipteronia</taxon>
    </lineage>
</organism>
<evidence type="ECO:0000256" key="1">
    <source>
        <dbReference type="SAM" id="MobiDB-lite"/>
    </source>
</evidence>
<evidence type="ECO:0000313" key="2">
    <source>
        <dbReference type="EMBL" id="KAK2644901.1"/>
    </source>
</evidence>
<gene>
    <name evidence="2" type="ORF">Ddye_020096</name>
</gene>
<accession>A0AAD9TZW9</accession>
<dbReference type="InterPro" id="IPR007590">
    <property type="entry name" value="Saf4/Yju2"/>
</dbReference>
<evidence type="ECO:0000313" key="3">
    <source>
        <dbReference type="Proteomes" id="UP001280121"/>
    </source>
</evidence>
<dbReference type="Proteomes" id="UP001280121">
    <property type="component" value="Unassembled WGS sequence"/>
</dbReference>
<dbReference type="PANTHER" id="PTHR12111:SF1">
    <property type="entry name" value="SPLICING FACTOR YJU2"/>
    <property type="match status" value="1"/>
</dbReference>
<dbReference type="GO" id="GO:0000398">
    <property type="term" value="P:mRNA splicing, via spliceosome"/>
    <property type="evidence" value="ECO:0007669"/>
    <property type="project" value="InterPro"/>
</dbReference>
<reference evidence="2" key="1">
    <citation type="journal article" date="2023" name="Plant J.">
        <title>Genome sequences and population genomics provide insights into the demographic history, inbreeding, and mutation load of two 'living fossil' tree species of Dipteronia.</title>
        <authorList>
            <person name="Feng Y."/>
            <person name="Comes H.P."/>
            <person name="Chen J."/>
            <person name="Zhu S."/>
            <person name="Lu R."/>
            <person name="Zhang X."/>
            <person name="Li P."/>
            <person name="Qiu J."/>
            <person name="Olsen K.M."/>
            <person name="Qiu Y."/>
        </authorList>
    </citation>
    <scope>NUCLEOTIDE SEQUENCE</scope>
    <source>
        <strain evidence="2">KIB01</strain>
    </source>
</reference>
<name>A0AAD9TZW9_9ROSI</name>
<dbReference type="GO" id="GO:0071006">
    <property type="term" value="C:U2-type catalytic step 1 spliceosome"/>
    <property type="evidence" value="ECO:0007669"/>
    <property type="project" value="TreeGrafter"/>
</dbReference>
<dbReference type="Pfam" id="PF04502">
    <property type="entry name" value="Saf4_Yju2"/>
    <property type="match status" value="1"/>
</dbReference>
<keyword evidence="3" id="KW-1185">Reference proteome</keyword>
<dbReference type="PANTHER" id="PTHR12111">
    <property type="entry name" value="SPLICING FACTOR YJU2"/>
    <property type="match status" value="1"/>
</dbReference>
<protein>
    <submittedName>
        <fullName evidence="2">Uncharacterized protein</fullName>
    </submittedName>
</protein>
<proteinExistence type="predicted"/>
<dbReference type="EMBL" id="JANJYI010000006">
    <property type="protein sequence ID" value="KAK2644901.1"/>
    <property type="molecule type" value="Genomic_DNA"/>
</dbReference>
<comment type="caution">
    <text evidence="2">The sequence shown here is derived from an EMBL/GenBank/DDBJ whole genome shotgun (WGS) entry which is preliminary data.</text>
</comment>
<dbReference type="AlphaFoldDB" id="A0AAD9TZW9"/>
<sequence length="81" mass="9220">MTDPRSSDYVVESGAKLNSEAWRAEDEEEDKQTKKKEAEELGDSMKALENRSLDSKRQMDILDGLCEMKSLKSRHESVSLV</sequence>